<feature type="domain" description="Ribosomal RNA-processing protein 14 N-terminal" evidence="6">
    <location>
        <begin position="25"/>
        <end position="85"/>
    </location>
</feature>
<evidence type="ECO:0000256" key="1">
    <source>
        <dbReference type="ARBA" id="ARBA00004123"/>
    </source>
</evidence>
<feature type="region of interest" description="Disordered" evidence="4">
    <location>
        <begin position="65"/>
        <end position="89"/>
    </location>
</feature>
<dbReference type="InterPro" id="IPR029190">
    <property type="entry name" value="Rrp14/SURF6_C"/>
</dbReference>
<dbReference type="GO" id="GO:0003677">
    <property type="term" value="F:DNA binding"/>
    <property type="evidence" value="ECO:0007669"/>
    <property type="project" value="TreeGrafter"/>
</dbReference>
<evidence type="ECO:0000313" key="8">
    <source>
        <dbReference type="Proteomes" id="UP001189624"/>
    </source>
</evidence>
<accession>A0AA86S3N5</accession>
<dbReference type="InterPro" id="IPR007019">
    <property type="entry name" value="SURF6"/>
</dbReference>
<feature type="region of interest" description="Disordered" evidence="4">
    <location>
        <begin position="143"/>
        <end position="193"/>
    </location>
</feature>
<organism evidence="7 8">
    <name type="scientific">Sphenostylis stenocarpa</name>
    <dbReference type="NCBI Taxonomy" id="92480"/>
    <lineage>
        <taxon>Eukaryota</taxon>
        <taxon>Viridiplantae</taxon>
        <taxon>Streptophyta</taxon>
        <taxon>Embryophyta</taxon>
        <taxon>Tracheophyta</taxon>
        <taxon>Spermatophyta</taxon>
        <taxon>Magnoliopsida</taxon>
        <taxon>eudicotyledons</taxon>
        <taxon>Gunneridae</taxon>
        <taxon>Pentapetalae</taxon>
        <taxon>rosids</taxon>
        <taxon>fabids</taxon>
        <taxon>Fabales</taxon>
        <taxon>Fabaceae</taxon>
        <taxon>Papilionoideae</taxon>
        <taxon>50 kb inversion clade</taxon>
        <taxon>NPAAA clade</taxon>
        <taxon>indigoferoid/millettioid clade</taxon>
        <taxon>Phaseoleae</taxon>
        <taxon>Sphenostylis</taxon>
    </lineage>
</organism>
<evidence type="ECO:0008006" key="9">
    <source>
        <dbReference type="Google" id="ProtNLM"/>
    </source>
</evidence>
<dbReference type="Pfam" id="PF04935">
    <property type="entry name" value="SURF6"/>
    <property type="match status" value="1"/>
</dbReference>
<keyword evidence="8" id="KW-1185">Reference proteome</keyword>
<sequence length="352" mass="40744">MKKRKEKASVVAEGDGGVKDLDSEIHEHTLFFDKLIELIPAKFYLSTDDKEKPWFQGLSKAAKAEAKRETKENIKKSRRDRLDPEKPAATTLYLLKESLGKEKVDDGDEEQGAAVAKPLVSGLEGDDRSVTYEELRQRLHRKLEEFRSGRNCGNSEKRRDERNARRGFKDKKRKRDDETEEGNNVSAELEEKVKKDAAEASKELVFGHVKLQNEEMLRKKRKLSKHKELERAKKLEEVKKNDPEKAQAFAKKQSWKAAMDRASGIKVHDDPKLLQKSINKEKKQQKKNADKWKDRIQTRDQLKAEKQQKRSENIAGRIHEKKMRKIAKREKKLMRPGFEGRKEGFMNDGGAS</sequence>
<feature type="compositionally biased region" description="Basic residues" evidence="4">
    <location>
        <begin position="165"/>
        <end position="174"/>
    </location>
</feature>
<evidence type="ECO:0000259" key="5">
    <source>
        <dbReference type="Pfam" id="PF04935"/>
    </source>
</evidence>
<comment type="similarity">
    <text evidence="2">Belongs to the SURF6 family.</text>
</comment>
<reference evidence="7" key="1">
    <citation type="submission" date="2023-10" db="EMBL/GenBank/DDBJ databases">
        <authorList>
            <person name="Domelevo Entfellner J.-B."/>
        </authorList>
    </citation>
    <scope>NUCLEOTIDE SEQUENCE</scope>
</reference>
<dbReference type="PANTHER" id="PTHR14369:SF0">
    <property type="entry name" value="SURFEIT LOCUS PROTEIN 6"/>
    <property type="match status" value="1"/>
</dbReference>
<dbReference type="Proteomes" id="UP001189624">
    <property type="component" value="Chromosome 3"/>
</dbReference>
<evidence type="ECO:0000256" key="4">
    <source>
        <dbReference type="SAM" id="MobiDB-lite"/>
    </source>
</evidence>
<dbReference type="AlphaFoldDB" id="A0AA86S3N5"/>
<feature type="compositionally biased region" description="Basic and acidic residues" evidence="4">
    <location>
        <begin position="266"/>
        <end position="312"/>
    </location>
</feature>
<dbReference type="EMBL" id="OY731400">
    <property type="protein sequence ID" value="CAJ1941098.1"/>
    <property type="molecule type" value="Genomic_DNA"/>
</dbReference>
<evidence type="ECO:0000313" key="7">
    <source>
        <dbReference type="EMBL" id="CAJ1941098.1"/>
    </source>
</evidence>
<name>A0AA86S3N5_9FABA</name>
<feature type="compositionally biased region" description="Basic and acidic residues" evidence="4">
    <location>
        <begin position="155"/>
        <end position="164"/>
    </location>
</feature>
<evidence type="ECO:0000256" key="3">
    <source>
        <dbReference type="ARBA" id="ARBA00023242"/>
    </source>
</evidence>
<dbReference type="Pfam" id="PF15459">
    <property type="entry name" value="RRP14"/>
    <property type="match status" value="1"/>
</dbReference>
<keyword evidence="3" id="KW-0539">Nucleus</keyword>
<feature type="domain" description="Ribosomal RNA-processing protein 14/surfeit locus protein 6 C-terminal" evidence="5">
    <location>
        <begin position="155"/>
        <end position="325"/>
    </location>
</feature>
<dbReference type="GO" id="GO:0003723">
    <property type="term" value="F:RNA binding"/>
    <property type="evidence" value="ECO:0007669"/>
    <property type="project" value="TreeGrafter"/>
</dbReference>
<comment type="subcellular location">
    <subcellularLocation>
        <location evidence="1">Nucleus</location>
    </subcellularLocation>
</comment>
<dbReference type="InterPro" id="IPR029188">
    <property type="entry name" value="Rrp14_N"/>
</dbReference>
<feature type="region of interest" description="Disordered" evidence="4">
    <location>
        <begin position="260"/>
        <end position="319"/>
    </location>
</feature>
<dbReference type="Gramene" id="rna-AYBTSS11_LOCUS10085">
    <property type="protein sequence ID" value="CAJ1941098.1"/>
    <property type="gene ID" value="gene-AYBTSS11_LOCUS10085"/>
</dbReference>
<gene>
    <name evidence="7" type="ORF">AYBTSS11_LOCUS10085</name>
</gene>
<dbReference type="PANTHER" id="PTHR14369">
    <property type="entry name" value="SURFEIT LOCUS PROTEIN 6"/>
    <property type="match status" value="1"/>
</dbReference>
<protein>
    <recommendedName>
        <fullName evidence="9">Surfeit 6</fullName>
    </recommendedName>
</protein>
<dbReference type="GO" id="GO:0005730">
    <property type="term" value="C:nucleolus"/>
    <property type="evidence" value="ECO:0007669"/>
    <property type="project" value="TreeGrafter"/>
</dbReference>
<dbReference type="GO" id="GO:0042274">
    <property type="term" value="P:ribosomal small subunit biogenesis"/>
    <property type="evidence" value="ECO:0007669"/>
    <property type="project" value="TreeGrafter"/>
</dbReference>
<proteinExistence type="inferred from homology"/>
<evidence type="ECO:0000259" key="6">
    <source>
        <dbReference type="Pfam" id="PF15459"/>
    </source>
</evidence>
<feature type="region of interest" description="Disordered" evidence="4">
    <location>
        <begin position="101"/>
        <end position="121"/>
    </location>
</feature>
<dbReference type="GO" id="GO:0042273">
    <property type="term" value="P:ribosomal large subunit biogenesis"/>
    <property type="evidence" value="ECO:0007669"/>
    <property type="project" value="TreeGrafter"/>
</dbReference>
<feature type="compositionally biased region" description="Basic and acidic residues" evidence="4">
    <location>
        <begin position="65"/>
        <end position="86"/>
    </location>
</feature>
<evidence type="ECO:0000256" key="2">
    <source>
        <dbReference type="ARBA" id="ARBA00005904"/>
    </source>
</evidence>